<dbReference type="Proteomes" id="UP001143981">
    <property type="component" value="Unassembled WGS sequence"/>
</dbReference>
<dbReference type="InterPro" id="IPR012677">
    <property type="entry name" value="Nucleotide-bd_a/b_plait_sf"/>
</dbReference>
<dbReference type="SUPFAM" id="SSF54928">
    <property type="entry name" value="RNA-binding domain, RBD"/>
    <property type="match status" value="1"/>
</dbReference>
<name>A0A9W7XTR7_9FUNG</name>
<dbReference type="AlphaFoldDB" id="A0A9W7XTR7"/>
<keyword evidence="3" id="KW-1185">Reference proteome</keyword>
<dbReference type="OrthoDB" id="266020at2759"/>
<evidence type="ECO:0000259" key="1">
    <source>
        <dbReference type="Pfam" id="PF00076"/>
    </source>
</evidence>
<reference evidence="2" key="1">
    <citation type="submission" date="2022-07" db="EMBL/GenBank/DDBJ databases">
        <title>Phylogenomic reconstructions and comparative analyses of Kickxellomycotina fungi.</title>
        <authorList>
            <person name="Reynolds N.K."/>
            <person name="Stajich J.E."/>
            <person name="Barry K."/>
            <person name="Grigoriev I.V."/>
            <person name="Crous P."/>
            <person name="Smith M.E."/>
        </authorList>
    </citation>
    <scope>NUCLEOTIDE SEQUENCE</scope>
    <source>
        <strain evidence="2">BCRC 34381</strain>
    </source>
</reference>
<evidence type="ECO:0000313" key="3">
    <source>
        <dbReference type="Proteomes" id="UP001143981"/>
    </source>
</evidence>
<dbReference type="InterPro" id="IPR035979">
    <property type="entry name" value="RBD_domain_sf"/>
</dbReference>
<accession>A0A9W7XTR7</accession>
<gene>
    <name evidence="2" type="ORF">LPJ61_006698</name>
</gene>
<dbReference type="EMBL" id="JANBOI010003569">
    <property type="protein sequence ID" value="KAJ1718313.1"/>
    <property type="molecule type" value="Genomic_DNA"/>
</dbReference>
<comment type="caution">
    <text evidence="2">The sequence shown here is derived from an EMBL/GenBank/DDBJ whole genome shotgun (WGS) entry which is preliminary data.</text>
</comment>
<feature type="domain" description="RRM" evidence="1">
    <location>
        <begin position="28"/>
        <end position="72"/>
    </location>
</feature>
<protein>
    <recommendedName>
        <fullName evidence="1">RRM domain-containing protein</fullName>
    </recommendedName>
</protein>
<dbReference type="GO" id="GO:0003723">
    <property type="term" value="F:RNA binding"/>
    <property type="evidence" value="ECO:0007669"/>
    <property type="project" value="InterPro"/>
</dbReference>
<evidence type="ECO:0000313" key="2">
    <source>
        <dbReference type="EMBL" id="KAJ1718313.1"/>
    </source>
</evidence>
<dbReference type="InterPro" id="IPR000504">
    <property type="entry name" value="RRM_dom"/>
</dbReference>
<sequence length="99" mass="11145">MKGARLVRDVVIKHSIEGVRNMDHSLRLLNHMKKFGAVTSFKFMRDPVTDERTGLAFASFLHYDSAAGALSQRRQTVEGLPKSVDTIEVTPFKKTIQDV</sequence>
<dbReference type="Gene3D" id="3.30.70.330">
    <property type="match status" value="1"/>
</dbReference>
<organism evidence="2 3">
    <name type="scientific">Coemansia biformis</name>
    <dbReference type="NCBI Taxonomy" id="1286918"/>
    <lineage>
        <taxon>Eukaryota</taxon>
        <taxon>Fungi</taxon>
        <taxon>Fungi incertae sedis</taxon>
        <taxon>Zoopagomycota</taxon>
        <taxon>Kickxellomycotina</taxon>
        <taxon>Kickxellomycetes</taxon>
        <taxon>Kickxellales</taxon>
        <taxon>Kickxellaceae</taxon>
        <taxon>Coemansia</taxon>
    </lineage>
</organism>
<proteinExistence type="predicted"/>
<dbReference type="Pfam" id="PF00076">
    <property type="entry name" value="RRM_1"/>
    <property type="match status" value="1"/>
</dbReference>